<feature type="transmembrane region" description="Helical" evidence="1">
    <location>
        <begin position="148"/>
        <end position="167"/>
    </location>
</feature>
<evidence type="ECO:0000313" key="3">
    <source>
        <dbReference type="Proteomes" id="UP000032483"/>
    </source>
</evidence>
<dbReference type="GeneID" id="42856127"/>
<sequence length="567" mass="63196">MSKLKKLLPKRDLRARWLWVLALALTAVKLGLCSFQLIVASPDLSPIDDTLMFNLAKSISAGNWLGEYDWLTLGKHSFYALWLAFLNLLHVNIVVGGQALFAVSCLVLLAALKPVMRTNWGRLFVFAVTLYTPASWAENTLRVYRDNIYPSLVLLALAGLLGAFTRFREKPLRALPYYVAAGLSLAAAWLCHEDNALLLPFVLCAAAVYLAYLFLDKSIAHKKSRLALLLVPLALWGGGIAAWCGMNYKYYGRFIISDFTSSEFNDAMGALSRAYPDDQKRYELVPLSTRLALYEVSPTFAKLQDVLETPEMYNGYGDPETGELNSGGIHWVLRKAAWTAGYYDTAQDAENFWRAVADEINAACDAGLVPAGRRHSGVFSPIKAEYVAPTIGKFFDEVKVFVLFEQTEPTQILSIARPDQTEEWESYLHCQSTIAAQANTDLPYFAPLNQIAYKLLNLVTWVQRILLWPMLLLTVLWLVWYAPACVRGLKKKQPPADLAGSVLMLGFFLTGLLRMAAIAYLMAVTLSFDIYLMYLSAACAPMLAFLAYGTAKWFEGHALSASPYSLK</sequence>
<comment type="caution">
    <text evidence="2">The sequence shown here is derived from an EMBL/GenBank/DDBJ whole genome shotgun (WGS) entry which is preliminary data.</text>
</comment>
<proteinExistence type="predicted"/>
<evidence type="ECO:0000313" key="2">
    <source>
        <dbReference type="EMBL" id="KJF40708.1"/>
    </source>
</evidence>
<keyword evidence="3" id="KW-1185">Reference proteome</keyword>
<dbReference type="EMBL" id="JXXK01000005">
    <property type="protein sequence ID" value="KJF40708.1"/>
    <property type="molecule type" value="Genomic_DNA"/>
</dbReference>
<keyword evidence="1" id="KW-0812">Transmembrane</keyword>
<dbReference type="AlphaFoldDB" id="A0A0D8J4J4"/>
<gene>
    <name evidence="2" type="ORF">TQ39_05750</name>
</gene>
<feature type="transmembrane region" description="Helical" evidence="1">
    <location>
        <begin position="530"/>
        <end position="548"/>
    </location>
</feature>
<keyword evidence="1" id="KW-0472">Membrane</keyword>
<organism evidence="2 3">
    <name type="scientific">Ruthenibacterium lactatiformans</name>
    <dbReference type="NCBI Taxonomy" id="1550024"/>
    <lineage>
        <taxon>Bacteria</taxon>
        <taxon>Bacillati</taxon>
        <taxon>Bacillota</taxon>
        <taxon>Clostridia</taxon>
        <taxon>Eubacteriales</taxon>
        <taxon>Oscillospiraceae</taxon>
        <taxon>Ruthenibacterium</taxon>
    </lineage>
</organism>
<feature type="transmembrane region" description="Helical" evidence="1">
    <location>
        <begin position="498"/>
        <end position="524"/>
    </location>
</feature>
<evidence type="ECO:0008006" key="4">
    <source>
        <dbReference type="Google" id="ProtNLM"/>
    </source>
</evidence>
<name>A0A0D8J4J4_9FIRM</name>
<feature type="transmembrane region" description="Helical" evidence="1">
    <location>
        <begin position="196"/>
        <end position="215"/>
    </location>
</feature>
<feature type="transmembrane region" description="Helical" evidence="1">
    <location>
        <begin position="174"/>
        <end position="190"/>
    </location>
</feature>
<keyword evidence="1" id="KW-1133">Transmembrane helix</keyword>
<feature type="transmembrane region" description="Helical" evidence="1">
    <location>
        <begin position="227"/>
        <end position="248"/>
    </location>
</feature>
<reference evidence="2" key="1">
    <citation type="submission" date="2015-02" db="EMBL/GenBank/DDBJ databases">
        <title>A novel member of the family Ruminococcaceae isolated from human feces.</title>
        <authorList>
            <person name="Shkoporov A.N."/>
            <person name="Chaplin A.V."/>
            <person name="Motuzova O.V."/>
            <person name="Kafarskaia L.I."/>
            <person name="Khokhlova E.V."/>
            <person name="Efimov B.A."/>
        </authorList>
    </citation>
    <scope>NUCLEOTIDE SEQUENCE [LARGE SCALE GENOMIC DNA]</scope>
    <source>
        <strain evidence="2">585-1</strain>
    </source>
</reference>
<evidence type="ECO:0000256" key="1">
    <source>
        <dbReference type="SAM" id="Phobius"/>
    </source>
</evidence>
<dbReference type="Proteomes" id="UP000032483">
    <property type="component" value="Unassembled WGS sequence"/>
</dbReference>
<accession>A0A0D8J4J4</accession>
<protein>
    <recommendedName>
        <fullName evidence="4">Glycosyltransferase RgtA/B/C/D-like domain-containing protein</fullName>
    </recommendedName>
</protein>
<dbReference type="RefSeq" id="WP_050004844.1">
    <property type="nucleotide sequence ID" value="NZ_CAUBBA010000013.1"/>
</dbReference>
<feature type="transmembrane region" description="Helical" evidence="1">
    <location>
        <begin position="79"/>
        <end position="112"/>
    </location>
</feature>
<feature type="transmembrane region" description="Helical" evidence="1">
    <location>
        <begin position="465"/>
        <end position="486"/>
    </location>
</feature>
<feature type="transmembrane region" description="Helical" evidence="1">
    <location>
        <begin position="119"/>
        <end position="136"/>
    </location>
</feature>